<dbReference type="Proteomes" id="UP000248961">
    <property type="component" value="Unassembled WGS sequence"/>
</dbReference>
<proteinExistence type="predicted"/>
<reference evidence="2 3" key="1">
    <citation type="submission" date="2018-02" db="EMBL/GenBank/DDBJ databases">
        <title>The genomes of Aspergillus section Nigri reveals drivers in fungal speciation.</title>
        <authorList>
            <consortium name="DOE Joint Genome Institute"/>
            <person name="Vesth T.C."/>
            <person name="Nybo J."/>
            <person name="Theobald S."/>
            <person name="Brandl J."/>
            <person name="Frisvad J.C."/>
            <person name="Nielsen K.F."/>
            <person name="Lyhne E.K."/>
            <person name="Kogle M.E."/>
            <person name="Kuo A."/>
            <person name="Riley R."/>
            <person name="Clum A."/>
            <person name="Nolan M."/>
            <person name="Lipzen A."/>
            <person name="Salamov A."/>
            <person name="Henrissat B."/>
            <person name="Wiebenga A."/>
            <person name="De vries R.P."/>
            <person name="Grigoriev I.V."/>
            <person name="Mortensen U.H."/>
            <person name="Andersen M.R."/>
            <person name="Baker S.E."/>
        </authorList>
    </citation>
    <scope>NUCLEOTIDE SEQUENCE [LARGE SCALE GENOMIC DNA]</scope>
    <source>
        <strain evidence="2 3">CBS 101889</strain>
    </source>
</reference>
<keyword evidence="3" id="KW-1185">Reference proteome</keyword>
<dbReference type="STRING" id="1450537.A0A395HRG2"/>
<name>A0A395HRG2_ASPHC</name>
<protein>
    <recommendedName>
        <fullName evidence="4">Hydrophobin</fullName>
    </recommendedName>
</protein>
<evidence type="ECO:0000256" key="1">
    <source>
        <dbReference type="SAM" id="SignalP"/>
    </source>
</evidence>
<dbReference type="EMBL" id="KZ824295">
    <property type="protein sequence ID" value="RAL10407.1"/>
    <property type="molecule type" value="Genomic_DNA"/>
</dbReference>
<dbReference type="OrthoDB" id="4440815at2759"/>
<dbReference type="AlphaFoldDB" id="A0A395HRG2"/>
<organism evidence="2 3">
    <name type="scientific">Aspergillus homomorphus (strain CBS 101889)</name>
    <dbReference type="NCBI Taxonomy" id="1450537"/>
    <lineage>
        <taxon>Eukaryota</taxon>
        <taxon>Fungi</taxon>
        <taxon>Dikarya</taxon>
        <taxon>Ascomycota</taxon>
        <taxon>Pezizomycotina</taxon>
        <taxon>Eurotiomycetes</taxon>
        <taxon>Eurotiomycetidae</taxon>
        <taxon>Eurotiales</taxon>
        <taxon>Aspergillaceae</taxon>
        <taxon>Aspergillus</taxon>
        <taxon>Aspergillus subgen. Circumdati</taxon>
    </lineage>
</organism>
<evidence type="ECO:0000313" key="3">
    <source>
        <dbReference type="Proteomes" id="UP000248961"/>
    </source>
</evidence>
<evidence type="ECO:0008006" key="4">
    <source>
        <dbReference type="Google" id="ProtNLM"/>
    </source>
</evidence>
<dbReference type="RefSeq" id="XP_025549561.1">
    <property type="nucleotide sequence ID" value="XM_025699139.1"/>
</dbReference>
<feature type="chain" id="PRO_5017214205" description="Hydrophobin" evidence="1">
    <location>
        <begin position="22"/>
        <end position="105"/>
    </location>
</feature>
<evidence type="ECO:0000313" key="2">
    <source>
        <dbReference type="EMBL" id="RAL10407.1"/>
    </source>
</evidence>
<sequence length="105" mass="10851">MKPTTPFLLTGLLALATGILADKTCTPSFDYCANKLMSSKGFSENDLKTALQGTGLENDNLADILFHCKNPGDVGHAQLCAGGCTDPATEGSHGCSGPGVSGIYW</sequence>
<keyword evidence="1" id="KW-0732">Signal</keyword>
<feature type="signal peptide" evidence="1">
    <location>
        <begin position="1"/>
        <end position="21"/>
    </location>
</feature>
<accession>A0A395HRG2</accession>
<gene>
    <name evidence="2" type="ORF">BO97DRAFT_455510</name>
</gene>
<dbReference type="GeneID" id="37203428"/>
<dbReference type="VEuPathDB" id="FungiDB:BO97DRAFT_455510"/>